<dbReference type="PIRSF" id="PIRSF012608">
    <property type="entry name" value="UCP012608"/>
    <property type="match status" value="1"/>
</dbReference>
<reference evidence="1" key="1">
    <citation type="submission" date="2021-04" db="EMBL/GenBank/DDBJ databases">
        <title>Ouciella asimina sp. nov., isolated from the surface seawater in the hydrothermal field of Okinawa Trough.</title>
        <authorList>
            <person name="Shuang W."/>
        </authorList>
    </citation>
    <scope>NUCLEOTIDE SEQUENCE</scope>
    <source>
        <strain evidence="1">LXI357</strain>
    </source>
</reference>
<keyword evidence="2" id="KW-1185">Reference proteome</keyword>
<accession>A0A8T4IHL8</accession>
<dbReference type="EMBL" id="JAGRQC010000002">
    <property type="protein sequence ID" value="MBR0552575.1"/>
    <property type="molecule type" value="Genomic_DNA"/>
</dbReference>
<dbReference type="Proteomes" id="UP000676996">
    <property type="component" value="Unassembled WGS sequence"/>
</dbReference>
<protein>
    <submittedName>
        <fullName evidence="1">DUF2332 domain-containing protein</fullName>
    </submittedName>
</protein>
<proteinExistence type="predicted"/>
<evidence type="ECO:0000313" key="1">
    <source>
        <dbReference type="EMBL" id="MBR0552575.1"/>
    </source>
</evidence>
<gene>
    <name evidence="1" type="ORF">J7S20_08665</name>
</gene>
<evidence type="ECO:0000313" key="2">
    <source>
        <dbReference type="Proteomes" id="UP000676996"/>
    </source>
</evidence>
<dbReference type="Pfam" id="PF10094">
    <property type="entry name" value="DUF2332"/>
    <property type="match status" value="1"/>
</dbReference>
<dbReference type="InterPro" id="IPR011200">
    <property type="entry name" value="UCP012608"/>
</dbReference>
<organism evidence="1 2">
    <name type="scientific">Stakelama marina</name>
    <dbReference type="NCBI Taxonomy" id="2826939"/>
    <lineage>
        <taxon>Bacteria</taxon>
        <taxon>Pseudomonadati</taxon>
        <taxon>Pseudomonadota</taxon>
        <taxon>Alphaproteobacteria</taxon>
        <taxon>Sphingomonadales</taxon>
        <taxon>Sphingomonadaceae</taxon>
        <taxon>Stakelama</taxon>
    </lineage>
</organism>
<dbReference type="AlphaFoldDB" id="A0A8T4IHL8"/>
<dbReference type="RefSeq" id="WP_284053850.1">
    <property type="nucleotide sequence ID" value="NZ_JAGRQC010000002.1"/>
</dbReference>
<comment type="caution">
    <text evidence="1">The sequence shown here is derived from an EMBL/GenBank/DDBJ whole genome shotgun (WGS) entry which is preliminary data.</text>
</comment>
<sequence length="368" mass="40348">MASEKNNRGAFLIQQFYCEQMDAPIYARICVALAKGLTRESRTGARVLDWPGEPTRDALPLRLIGGLHALVLASADDELADVFLGAVTDERAVKAVLQRVLIDHDERLCSWLDGPPQTNEPGRSGALMTGLLEVARRHGPKLEILEIGSSAGLNLLIDRYGFDLGDVRVGPADAPVRIAPDWRGEQPVSAEVEIVSTRGCDVRPLDATDPAVEARLAAYVWAEVPERLERVRGAIAMQREKPVDLAQADAADWVEARLAEPQDAGVTLVLMHSVVWQYLPDATAERISAAMRDAAARATAERPLAWVMMEPNRDLGRQEVRVRSWPGDGNWRLVAIAHAHGLWVEGLPQPFETSEYRMLATAPLTSSP</sequence>
<name>A0A8T4IHL8_9SPHN</name>